<organism evidence="3 4">
    <name type="scientific">Helianthus annuus</name>
    <name type="common">Common sunflower</name>
    <dbReference type="NCBI Taxonomy" id="4232"/>
    <lineage>
        <taxon>Eukaryota</taxon>
        <taxon>Viridiplantae</taxon>
        <taxon>Streptophyta</taxon>
        <taxon>Embryophyta</taxon>
        <taxon>Tracheophyta</taxon>
        <taxon>Spermatophyta</taxon>
        <taxon>Magnoliopsida</taxon>
        <taxon>eudicotyledons</taxon>
        <taxon>Gunneridae</taxon>
        <taxon>Pentapetalae</taxon>
        <taxon>asterids</taxon>
        <taxon>campanulids</taxon>
        <taxon>Asterales</taxon>
        <taxon>Asteraceae</taxon>
        <taxon>Asteroideae</taxon>
        <taxon>Heliantheae alliance</taxon>
        <taxon>Heliantheae</taxon>
        <taxon>Helianthus</taxon>
    </lineage>
</organism>
<dbReference type="EMBL" id="MNCJ02000330">
    <property type="protein sequence ID" value="KAF5764082.1"/>
    <property type="molecule type" value="Genomic_DNA"/>
</dbReference>
<dbReference type="FunCoup" id="A0A251S7R2">
    <property type="interactions" value="839"/>
</dbReference>
<dbReference type="SUPFAM" id="SSF75005">
    <property type="entry name" value="Arabinanase/levansucrase/invertase"/>
    <property type="match status" value="2"/>
</dbReference>
<dbReference type="GO" id="GO:0016787">
    <property type="term" value="F:hydrolase activity"/>
    <property type="evidence" value="ECO:0007669"/>
    <property type="project" value="UniProtKB-KW"/>
</dbReference>
<evidence type="ECO:0000313" key="4">
    <source>
        <dbReference type="Proteomes" id="UP000215914"/>
    </source>
</evidence>
<name>A0A251S7R2_HELAN</name>
<feature type="compositionally biased region" description="Polar residues" evidence="1">
    <location>
        <begin position="84"/>
        <end position="104"/>
    </location>
</feature>
<dbReference type="OMA" id="DWDSLFI"/>
<evidence type="ECO:0000313" key="3">
    <source>
        <dbReference type="EMBL" id="OTF94877.1"/>
    </source>
</evidence>
<dbReference type="OrthoDB" id="3510at2759"/>
<reference evidence="3" key="2">
    <citation type="submission" date="2017-02" db="EMBL/GenBank/DDBJ databases">
        <title>Sunflower complete genome.</title>
        <authorList>
            <person name="Langlade N."/>
            <person name="Munos S."/>
        </authorList>
    </citation>
    <scope>NUCLEOTIDE SEQUENCE [LARGE SCALE GENOMIC DNA]</scope>
    <source>
        <tissue evidence="3">Leaves</tissue>
    </source>
</reference>
<feature type="compositionally biased region" description="Low complexity" evidence="1">
    <location>
        <begin position="1"/>
        <end position="25"/>
    </location>
</feature>
<evidence type="ECO:0000256" key="1">
    <source>
        <dbReference type="SAM" id="MobiDB-lite"/>
    </source>
</evidence>
<dbReference type="PANTHER" id="PTHR35279:SF1">
    <property type="entry name" value="ARABINANASE_LEVANSUCRASE_INVERTASE"/>
    <property type="match status" value="1"/>
</dbReference>
<keyword evidence="4" id="KW-1185">Reference proteome</keyword>
<accession>A0A251S7R2</accession>
<dbReference type="EMBL" id="CM007904">
    <property type="protein sequence ID" value="OTF94877.1"/>
    <property type="molecule type" value="Genomic_DNA"/>
</dbReference>
<dbReference type="Gene3D" id="2.115.10.20">
    <property type="entry name" value="Glycosyl hydrolase domain, family 43"/>
    <property type="match status" value="2"/>
</dbReference>
<sequence>MATTTTVNPLLLPTTPRSSRNTTPPFKRSNLLDVHPPYSSFLNTQIIISSNPRNHHKNPIFIPNCSTKPTISDDKDNVIKDQDSTISSDPDQDFQNPQKPTSDQPNPSPNSSVFVSRGLVLDLGQEGSWDSFEVGSPLVKRFLSDEEERWYMWYGGRPAGNSVSVSGSIGLAVSSNGIHWERGKGVVQSNSDVGLVLKSSNDWWAFDTNGVMPSEILIMSSSKIRASNAVYWLYYTGFSNEKIESLDNSLEFRLENPDSCGKNGEFGKIRRSLPGLAMSQDGRHWARIEGEHHSGALLDLGSEGEWDSMFISSPQVVFHSNGDLRMYYHSFDSEKGQFAIGMARSRDGMRWMKLGKIMGGGRVGDFDEYGVKNPCVVRNKKDGGYFMVYEGVDVDGRRSIGLAQSSDGLKDWHRVEGGPILKPAQETGCWDDGWVGSPYLVHMEGEKDEWRLYYQGVGQNGHAGIGMAVSEGNDVKSFRRWTGFHL</sequence>
<reference evidence="2 4" key="1">
    <citation type="journal article" date="2017" name="Nature">
        <title>The sunflower genome provides insights into oil metabolism, flowering and Asterid evolution.</title>
        <authorList>
            <person name="Badouin H."/>
            <person name="Gouzy J."/>
            <person name="Grassa C.J."/>
            <person name="Murat F."/>
            <person name="Staton S.E."/>
            <person name="Cottret L."/>
            <person name="Lelandais-Briere C."/>
            <person name="Owens G.L."/>
            <person name="Carrere S."/>
            <person name="Mayjonade B."/>
            <person name="Legrand L."/>
            <person name="Gill N."/>
            <person name="Kane N.C."/>
            <person name="Bowers J.E."/>
            <person name="Hubner S."/>
            <person name="Bellec A."/>
            <person name="Berard A."/>
            <person name="Berges H."/>
            <person name="Blanchet N."/>
            <person name="Boniface M.C."/>
            <person name="Brunel D."/>
            <person name="Catrice O."/>
            <person name="Chaidir N."/>
            <person name="Claudel C."/>
            <person name="Donnadieu C."/>
            <person name="Faraut T."/>
            <person name="Fievet G."/>
            <person name="Helmstetter N."/>
            <person name="King M."/>
            <person name="Knapp S.J."/>
            <person name="Lai Z."/>
            <person name="Le Paslier M.C."/>
            <person name="Lippi Y."/>
            <person name="Lorenzon L."/>
            <person name="Mandel J.R."/>
            <person name="Marage G."/>
            <person name="Marchand G."/>
            <person name="Marquand E."/>
            <person name="Bret-Mestries E."/>
            <person name="Morien E."/>
            <person name="Nambeesan S."/>
            <person name="Nguyen T."/>
            <person name="Pegot-Espagnet P."/>
            <person name="Pouilly N."/>
            <person name="Raftis F."/>
            <person name="Sallet E."/>
            <person name="Schiex T."/>
            <person name="Thomas J."/>
            <person name="Vandecasteele C."/>
            <person name="Vares D."/>
            <person name="Vear F."/>
            <person name="Vautrin S."/>
            <person name="Crespi M."/>
            <person name="Mangin B."/>
            <person name="Burke J.M."/>
            <person name="Salse J."/>
            <person name="Munos S."/>
            <person name="Vincourt P."/>
            <person name="Rieseberg L.H."/>
            <person name="Langlade N.B."/>
        </authorList>
    </citation>
    <scope>NUCLEOTIDE SEQUENCE [LARGE SCALE GENOMIC DNA]</scope>
    <source>
        <strain evidence="4">cv. SF193</strain>
        <tissue evidence="2">Leaves</tissue>
    </source>
</reference>
<dbReference type="InterPro" id="IPR023296">
    <property type="entry name" value="Glyco_hydro_beta-prop_sf"/>
</dbReference>
<dbReference type="AlphaFoldDB" id="A0A251S7R2"/>
<dbReference type="Gramene" id="mRNA:HanXRQr2_Chr15g0687881">
    <property type="protein sequence ID" value="CDS:HanXRQr2_Chr15g0687881.1"/>
    <property type="gene ID" value="HanXRQr2_Chr15g0687881"/>
</dbReference>
<dbReference type="InParanoid" id="A0A251S7R2"/>
<dbReference type="STRING" id="4232.A0A251S7R2"/>
<reference evidence="2" key="3">
    <citation type="submission" date="2020-06" db="EMBL/GenBank/DDBJ databases">
        <title>Helianthus annuus Genome sequencing and assembly Release 2.</title>
        <authorList>
            <person name="Gouzy J."/>
            <person name="Langlade N."/>
            <person name="Munos S."/>
        </authorList>
    </citation>
    <scope>NUCLEOTIDE SEQUENCE</scope>
    <source>
        <tissue evidence="2">Leaves</tissue>
    </source>
</reference>
<dbReference type="PANTHER" id="PTHR35279">
    <property type="match status" value="1"/>
</dbReference>
<gene>
    <name evidence="3" type="ORF">HannXRQ_Chr15g0476901</name>
    <name evidence="2" type="ORF">HanXRQr2_Chr15g0687881</name>
</gene>
<proteinExistence type="predicted"/>
<protein>
    <submittedName>
        <fullName evidence="2">Glycosyl hydrolase, five-bladed beta-propellor domain superfamily</fullName>
    </submittedName>
    <submittedName>
        <fullName evidence="3">Putative arabinanase/levansucrase/invertase</fullName>
    </submittedName>
</protein>
<feature type="compositionally biased region" description="Basic and acidic residues" evidence="1">
    <location>
        <begin position="71"/>
        <end position="83"/>
    </location>
</feature>
<feature type="region of interest" description="Disordered" evidence="1">
    <location>
        <begin position="57"/>
        <end position="111"/>
    </location>
</feature>
<keyword evidence="2" id="KW-0378">Hydrolase</keyword>
<feature type="region of interest" description="Disordered" evidence="1">
    <location>
        <begin position="1"/>
        <end position="34"/>
    </location>
</feature>
<dbReference type="Proteomes" id="UP000215914">
    <property type="component" value="Chromosome 15"/>
</dbReference>
<evidence type="ECO:0000313" key="2">
    <source>
        <dbReference type="EMBL" id="KAF5764082.1"/>
    </source>
</evidence>